<keyword evidence="2" id="KW-0238">DNA-binding</keyword>
<name>A0ABP7HJ80_9PSEU</name>
<dbReference type="InterPro" id="IPR036388">
    <property type="entry name" value="WH-like_DNA-bd_sf"/>
</dbReference>
<evidence type="ECO:0000256" key="1">
    <source>
        <dbReference type="ARBA" id="ARBA00023015"/>
    </source>
</evidence>
<keyword evidence="6" id="KW-1185">Reference proteome</keyword>
<dbReference type="InterPro" id="IPR002577">
    <property type="entry name" value="HTH_HxlR"/>
</dbReference>
<evidence type="ECO:0000313" key="5">
    <source>
        <dbReference type="EMBL" id="GAA3794194.1"/>
    </source>
</evidence>
<sequence length="132" mass="14657">MDYSCAMTSRATPAGGEPAGPAPDLYRGADACIAQIGEKWSLLIVREVLNGNTKFSEIREALGLSHDVLSDRLQTLVQRLILRRESYREPGSRVRERYLPTEAAEALVPVLQAMDVWGRRFGAEARRKAARS</sequence>
<accession>A0ABP7HJ80</accession>
<dbReference type="Pfam" id="PF01638">
    <property type="entry name" value="HxlR"/>
    <property type="match status" value="1"/>
</dbReference>
<feature type="domain" description="HTH hxlR-type" evidence="4">
    <location>
        <begin position="22"/>
        <end position="126"/>
    </location>
</feature>
<comment type="caution">
    <text evidence="5">The sequence shown here is derived from an EMBL/GenBank/DDBJ whole genome shotgun (WGS) entry which is preliminary data.</text>
</comment>
<dbReference type="PANTHER" id="PTHR33204">
    <property type="entry name" value="TRANSCRIPTIONAL REGULATOR, MARR FAMILY"/>
    <property type="match status" value="1"/>
</dbReference>
<keyword evidence="3" id="KW-0804">Transcription</keyword>
<dbReference type="Proteomes" id="UP001501624">
    <property type="component" value="Unassembled WGS sequence"/>
</dbReference>
<reference evidence="6" key="1">
    <citation type="journal article" date="2019" name="Int. J. Syst. Evol. Microbiol.">
        <title>The Global Catalogue of Microorganisms (GCM) 10K type strain sequencing project: providing services to taxonomists for standard genome sequencing and annotation.</title>
        <authorList>
            <consortium name="The Broad Institute Genomics Platform"/>
            <consortium name="The Broad Institute Genome Sequencing Center for Infectious Disease"/>
            <person name="Wu L."/>
            <person name="Ma J."/>
        </authorList>
    </citation>
    <scope>NUCLEOTIDE SEQUENCE [LARGE SCALE GENOMIC DNA]</scope>
    <source>
        <strain evidence="6">JCM 17017</strain>
    </source>
</reference>
<dbReference type="PROSITE" id="PS51118">
    <property type="entry name" value="HTH_HXLR"/>
    <property type="match status" value="1"/>
</dbReference>
<proteinExistence type="predicted"/>
<evidence type="ECO:0000313" key="6">
    <source>
        <dbReference type="Proteomes" id="UP001501624"/>
    </source>
</evidence>
<dbReference type="PANTHER" id="PTHR33204:SF18">
    <property type="entry name" value="TRANSCRIPTIONAL REGULATORY PROTEIN"/>
    <property type="match status" value="1"/>
</dbReference>
<evidence type="ECO:0000259" key="4">
    <source>
        <dbReference type="PROSITE" id="PS51118"/>
    </source>
</evidence>
<dbReference type="SUPFAM" id="SSF46785">
    <property type="entry name" value="Winged helix' DNA-binding domain"/>
    <property type="match status" value="1"/>
</dbReference>
<dbReference type="EMBL" id="BAABCM010000001">
    <property type="protein sequence ID" value="GAA3794194.1"/>
    <property type="molecule type" value="Genomic_DNA"/>
</dbReference>
<evidence type="ECO:0000256" key="3">
    <source>
        <dbReference type="ARBA" id="ARBA00023163"/>
    </source>
</evidence>
<protein>
    <recommendedName>
        <fullName evidence="4">HTH hxlR-type domain-containing protein</fullName>
    </recommendedName>
</protein>
<organism evidence="5 6">
    <name type="scientific">Amycolatopsis tucumanensis</name>
    <dbReference type="NCBI Taxonomy" id="401106"/>
    <lineage>
        <taxon>Bacteria</taxon>
        <taxon>Bacillati</taxon>
        <taxon>Actinomycetota</taxon>
        <taxon>Actinomycetes</taxon>
        <taxon>Pseudonocardiales</taxon>
        <taxon>Pseudonocardiaceae</taxon>
        <taxon>Amycolatopsis</taxon>
    </lineage>
</organism>
<evidence type="ECO:0000256" key="2">
    <source>
        <dbReference type="ARBA" id="ARBA00023125"/>
    </source>
</evidence>
<gene>
    <name evidence="5" type="ORF">GCM10022380_08860</name>
</gene>
<keyword evidence="1" id="KW-0805">Transcription regulation</keyword>
<dbReference type="Gene3D" id="1.10.10.10">
    <property type="entry name" value="Winged helix-like DNA-binding domain superfamily/Winged helix DNA-binding domain"/>
    <property type="match status" value="1"/>
</dbReference>
<dbReference type="InterPro" id="IPR036390">
    <property type="entry name" value="WH_DNA-bd_sf"/>
</dbReference>